<dbReference type="InterPro" id="IPR028994">
    <property type="entry name" value="Integrin_alpha_N"/>
</dbReference>
<dbReference type="Proteomes" id="UP000236584">
    <property type="component" value="Chromosome"/>
</dbReference>
<dbReference type="PROSITE" id="PS51257">
    <property type="entry name" value="PROKAR_LIPOPROTEIN"/>
    <property type="match status" value="1"/>
</dbReference>
<feature type="region of interest" description="Disordered" evidence="1">
    <location>
        <begin position="26"/>
        <end position="51"/>
    </location>
</feature>
<evidence type="ECO:0000313" key="3">
    <source>
        <dbReference type="Proteomes" id="UP000236584"/>
    </source>
</evidence>
<name>A0A2I8VHA0_9EURY</name>
<protein>
    <recommendedName>
        <fullName evidence="4">VCBS repeat-containing protein</fullName>
    </recommendedName>
</protein>
<dbReference type="OrthoDB" id="221432at2157"/>
<dbReference type="AlphaFoldDB" id="A0A2I8VHA0"/>
<evidence type="ECO:0008006" key="4">
    <source>
        <dbReference type="Google" id="ProtNLM"/>
    </source>
</evidence>
<dbReference type="KEGG" id="srub:C2R22_06185"/>
<dbReference type="GeneID" id="35591661"/>
<dbReference type="EMBL" id="CP026309">
    <property type="protein sequence ID" value="AUV81305.1"/>
    <property type="molecule type" value="Genomic_DNA"/>
</dbReference>
<dbReference type="RefSeq" id="WP_103424993.1">
    <property type="nucleotide sequence ID" value="NZ_CP026309.1"/>
</dbReference>
<organism evidence="2 3">
    <name type="scientific">Salinigranum rubrum</name>
    <dbReference type="NCBI Taxonomy" id="755307"/>
    <lineage>
        <taxon>Archaea</taxon>
        <taxon>Methanobacteriati</taxon>
        <taxon>Methanobacteriota</taxon>
        <taxon>Stenosarchaea group</taxon>
        <taxon>Halobacteria</taxon>
        <taxon>Halobacteriales</taxon>
        <taxon>Haloferacaceae</taxon>
        <taxon>Salinigranum</taxon>
    </lineage>
</organism>
<evidence type="ECO:0000256" key="1">
    <source>
        <dbReference type="SAM" id="MobiDB-lite"/>
    </source>
</evidence>
<feature type="compositionally biased region" description="Basic and acidic residues" evidence="1">
    <location>
        <begin position="26"/>
        <end position="37"/>
    </location>
</feature>
<dbReference type="SUPFAM" id="SSF69318">
    <property type="entry name" value="Integrin alpha N-terminal domain"/>
    <property type="match status" value="1"/>
</dbReference>
<keyword evidence="3" id="KW-1185">Reference proteome</keyword>
<evidence type="ECO:0000313" key="2">
    <source>
        <dbReference type="EMBL" id="AUV81305.1"/>
    </source>
</evidence>
<sequence length="421" mass="43583">MNRRTLLAALGCAGALAGCAAPLAPDAREREKRRDVDSPPPAPPASVPLGYTHLRPDGNRFVDSFGSLPETDPVDVALDARPEWVVGVPREEGVLLGVVTSEDAEAVSVGGREAETADVDLGPARGPPLLVGGSDPRFAPALGSPTTHPVPTTGGWASVTTEGRVRLPGGTNADVDALPDARIVSAAGRLYVLAGRTNAYAHGVLGDELEARSVAVLDPAGGVETTLEPPSGVIEGIAPIVADVDDDGEREVVVTVSDAERGARLVALSESGETLAGPPVGSGFRWRHQLAVAPFGPDGDVEIAAVKTPHVGGTAEFYRADGDALRLVAERRGYSTHAIGSRNLDGAVAGDLDGDGRVELLVPDDSWRELAGLRRVDEGGVEEPWRLPLGGRLTTNLCAVSGERGVVVAAGFDQTLRVWPT</sequence>
<proteinExistence type="predicted"/>
<reference evidence="2 3" key="1">
    <citation type="submission" date="2018-01" db="EMBL/GenBank/DDBJ databases">
        <title>Complete genome sequence of Salinigranum rubrum GX10T, an extremely halophilic archaeon isolated from a marine solar saltern.</title>
        <authorList>
            <person name="Han S."/>
        </authorList>
    </citation>
    <scope>NUCLEOTIDE SEQUENCE [LARGE SCALE GENOMIC DNA]</scope>
    <source>
        <strain evidence="2 3">GX10</strain>
    </source>
</reference>
<accession>A0A2I8VHA0</accession>
<gene>
    <name evidence="2" type="ORF">C2R22_06185</name>
</gene>